<evidence type="ECO:0008006" key="5">
    <source>
        <dbReference type="Google" id="ProtNLM"/>
    </source>
</evidence>
<dbReference type="PANTHER" id="PTHR43021:SF2">
    <property type="entry name" value="CATION_H+ EXCHANGER DOMAIN-CONTAINING PROTEIN"/>
    <property type="match status" value="1"/>
</dbReference>
<dbReference type="AlphaFoldDB" id="A0AAV0UJF9"/>
<protein>
    <recommendedName>
        <fullName evidence="5">Cation/H+ exchanger domain-containing protein</fullName>
    </recommendedName>
</protein>
<dbReference type="PANTHER" id="PTHR43021">
    <property type="entry name" value="NA(+)/H(+) ANTIPORTER-RELATED"/>
    <property type="match status" value="1"/>
</dbReference>
<feature type="compositionally biased region" description="Acidic residues" evidence="1">
    <location>
        <begin position="353"/>
        <end position="362"/>
    </location>
</feature>
<feature type="transmembrane region" description="Helical" evidence="2">
    <location>
        <begin position="218"/>
        <end position="236"/>
    </location>
</feature>
<feature type="transmembrane region" description="Helical" evidence="2">
    <location>
        <begin position="181"/>
        <end position="198"/>
    </location>
</feature>
<accession>A0AAV0UJF9</accession>
<dbReference type="Proteomes" id="UP001162029">
    <property type="component" value="Unassembled WGS sequence"/>
</dbReference>
<organism evidence="3 4">
    <name type="scientific">Peronospora destructor</name>
    <dbReference type="NCBI Taxonomy" id="86335"/>
    <lineage>
        <taxon>Eukaryota</taxon>
        <taxon>Sar</taxon>
        <taxon>Stramenopiles</taxon>
        <taxon>Oomycota</taxon>
        <taxon>Peronosporomycetes</taxon>
        <taxon>Peronosporales</taxon>
        <taxon>Peronosporaceae</taxon>
        <taxon>Peronospora</taxon>
    </lineage>
</organism>
<dbReference type="EMBL" id="CANTFM010001219">
    <property type="protein sequence ID" value="CAI5737102.1"/>
    <property type="molecule type" value="Genomic_DNA"/>
</dbReference>
<evidence type="ECO:0000256" key="1">
    <source>
        <dbReference type="SAM" id="MobiDB-lite"/>
    </source>
</evidence>
<keyword evidence="2" id="KW-0472">Membrane</keyword>
<feature type="compositionally biased region" description="Polar residues" evidence="1">
    <location>
        <begin position="373"/>
        <end position="383"/>
    </location>
</feature>
<proteinExistence type="predicted"/>
<evidence type="ECO:0000313" key="3">
    <source>
        <dbReference type="EMBL" id="CAI5737102.1"/>
    </source>
</evidence>
<keyword evidence="2" id="KW-1133">Transmembrane helix</keyword>
<keyword evidence="4" id="KW-1185">Reference proteome</keyword>
<keyword evidence="2" id="KW-0812">Transmembrane</keyword>
<feature type="region of interest" description="Disordered" evidence="1">
    <location>
        <begin position="343"/>
        <end position="383"/>
    </location>
</feature>
<feature type="transmembrane region" description="Helical" evidence="2">
    <location>
        <begin position="307"/>
        <end position="334"/>
    </location>
</feature>
<gene>
    <name evidence="3" type="ORF">PDE001_LOCUS6504</name>
</gene>
<evidence type="ECO:0000256" key="2">
    <source>
        <dbReference type="SAM" id="Phobius"/>
    </source>
</evidence>
<name>A0AAV0UJF9_9STRA</name>
<evidence type="ECO:0000313" key="4">
    <source>
        <dbReference type="Proteomes" id="UP001162029"/>
    </source>
</evidence>
<feature type="transmembrane region" description="Helical" evidence="2">
    <location>
        <begin position="243"/>
        <end position="264"/>
    </location>
</feature>
<feature type="region of interest" description="Disordered" evidence="1">
    <location>
        <begin position="138"/>
        <end position="169"/>
    </location>
</feature>
<feature type="transmembrane region" description="Helical" evidence="2">
    <location>
        <begin position="276"/>
        <end position="295"/>
    </location>
</feature>
<reference evidence="3" key="1">
    <citation type="submission" date="2022-12" db="EMBL/GenBank/DDBJ databases">
        <authorList>
            <person name="Webb A."/>
        </authorList>
    </citation>
    <scope>NUCLEOTIDE SEQUENCE</scope>
    <source>
        <strain evidence="3">Pd1</strain>
    </source>
</reference>
<comment type="caution">
    <text evidence="3">The sequence shown here is derived from an EMBL/GenBank/DDBJ whole genome shotgun (WGS) entry which is preliminary data.</text>
</comment>
<feature type="transmembrane region" description="Helical" evidence="2">
    <location>
        <begin position="91"/>
        <end position="116"/>
    </location>
</feature>
<sequence length="503" mass="55476">MADRLAKIAMDTGASIQVQATYARGVITEAAAFLDNDVNHWLEASQAEHYELQGPAMTASDLIISRQDCAQRHSAVRGLVLPNLQVSAGNVVFTLTIVASNLLIGGLIGLVIILIFEIPGSTANEHLDLHASEATTSSNYSQESLQDPDAMPHPHNTYVEETDGERKPPKTPKFWTTHMSLYVKGFLWLTLGYMFYIATTTIGEATVASFGASWEVRFEPLLVLMVASCLAGHYSLIRHDMHVILDTVAPYMFLPFFVMTGAALKLDMVVDTLPLMSLYVCLRFGAVFIACYLGLADEMRKLSSDPWAGEFAVTIVAAVVVNQIIGPVLCAFGLRRAGESRYERRAETQPVEDGVDGSDNDDSVNGGRALQSRLPSNTTQDPSTLLPFHEVKSAVIVGEDEVAFEIALELSLCGAHVKVPLLDKEHADKWQTISETIFQRSAKGELIQYKNKAKEHEREEHMEEMSSAFSIKRLLHKLRPGIALYSSSICHNLHILNHISHDR</sequence>